<evidence type="ECO:0000256" key="2">
    <source>
        <dbReference type="ARBA" id="ARBA00007663"/>
    </source>
</evidence>
<comment type="catalytic activity">
    <reaction evidence="12 13">
        <text>L-threonine + hydrogencarbonate + ATP = L-threonylcarbamoyladenylate + diphosphate + H2O</text>
        <dbReference type="Rhea" id="RHEA:36407"/>
        <dbReference type="ChEBI" id="CHEBI:15377"/>
        <dbReference type="ChEBI" id="CHEBI:17544"/>
        <dbReference type="ChEBI" id="CHEBI:30616"/>
        <dbReference type="ChEBI" id="CHEBI:33019"/>
        <dbReference type="ChEBI" id="CHEBI:57926"/>
        <dbReference type="ChEBI" id="CHEBI:73682"/>
        <dbReference type="EC" id="2.7.7.87"/>
    </reaction>
</comment>
<dbReference type="Pfam" id="PF03481">
    <property type="entry name" value="Sua5_C"/>
    <property type="match status" value="1"/>
</dbReference>
<dbReference type="Gene3D" id="3.90.870.10">
    <property type="entry name" value="DHBP synthase"/>
    <property type="match status" value="1"/>
</dbReference>
<comment type="similarity">
    <text evidence="2 13">Belongs to the SUA5 family.</text>
</comment>
<organism evidence="15 16">
    <name type="scientific">Candidatus Chloroploca mongolica</name>
    <dbReference type="NCBI Taxonomy" id="2528176"/>
    <lineage>
        <taxon>Bacteria</taxon>
        <taxon>Bacillati</taxon>
        <taxon>Chloroflexota</taxon>
        <taxon>Chloroflexia</taxon>
        <taxon>Chloroflexales</taxon>
        <taxon>Chloroflexineae</taxon>
        <taxon>Oscillochloridaceae</taxon>
        <taxon>Candidatus Chloroploca</taxon>
    </lineage>
</organism>
<keyword evidence="5 13" id="KW-0963">Cytoplasm</keyword>
<dbReference type="NCBIfam" id="TIGR00057">
    <property type="entry name" value="L-threonylcarbamoyladenylate synthase"/>
    <property type="match status" value="1"/>
</dbReference>
<dbReference type="EC" id="2.7.7.87" evidence="3 13"/>
<evidence type="ECO:0000256" key="1">
    <source>
        <dbReference type="ARBA" id="ARBA00004496"/>
    </source>
</evidence>
<evidence type="ECO:0000256" key="11">
    <source>
        <dbReference type="ARBA" id="ARBA00029774"/>
    </source>
</evidence>
<comment type="function">
    <text evidence="13">Required for the formation of a threonylcarbamoyl group on adenosine at position 37 (t(6)A37) in tRNAs that read codons beginning with adenine.</text>
</comment>
<evidence type="ECO:0000256" key="10">
    <source>
        <dbReference type="ARBA" id="ARBA00022840"/>
    </source>
</evidence>
<dbReference type="RefSeq" id="WP_135477639.1">
    <property type="nucleotide sequence ID" value="NZ_SIJK02000010.1"/>
</dbReference>
<dbReference type="InterPro" id="IPR050156">
    <property type="entry name" value="TC-AMP_synthase_SUA5"/>
</dbReference>
<dbReference type="Pfam" id="PF01300">
    <property type="entry name" value="Sua5_yciO_yrdC"/>
    <property type="match status" value="1"/>
</dbReference>
<evidence type="ECO:0000313" key="15">
    <source>
        <dbReference type="EMBL" id="MBP1465598.1"/>
    </source>
</evidence>
<dbReference type="PIRSF" id="PIRSF004930">
    <property type="entry name" value="Tln_factor_SUA5"/>
    <property type="match status" value="1"/>
</dbReference>
<evidence type="ECO:0000313" key="16">
    <source>
        <dbReference type="Proteomes" id="UP001193081"/>
    </source>
</evidence>
<feature type="domain" description="YrdC-like" evidence="14">
    <location>
        <begin position="12"/>
        <end position="198"/>
    </location>
</feature>
<dbReference type="PROSITE" id="PS51163">
    <property type="entry name" value="YRDC"/>
    <property type="match status" value="1"/>
</dbReference>
<gene>
    <name evidence="15" type="ORF">EYB53_007760</name>
</gene>
<dbReference type="Proteomes" id="UP001193081">
    <property type="component" value="Unassembled WGS sequence"/>
</dbReference>
<dbReference type="EMBL" id="SIJK02000010">
    <property type="protein sequence ID" value="MBP1465598.1"/>
    <property type="molecule type" value="Genomic_DNA"/>
</dbReference>
<evidence type="ECO:0000256" key="4">
    <source>
        <dbReference type="ARBA" id="ARBA00015492"/>
    </source>
</evidence>
<keyword evidence="9 13" id="KW-0547">Nucleotide-binding</keyword>
<dbReference type="InterPro" id="IPR005145">
    <property type="entry name" value="Sua5_C"/>
</dbReference>
<dbReference type="InterPro" id="IPR017945">
    <property type="entry name" value="DHBP_synth_RibB-like_a/b_dom"/>
</dbReference>
<evidence type="ECO:0000256" key="12">
    <source>
        <dbReference type="ARBA" id="ARBA00048366"/>
    </source>
</evidence>
<dbReference type="PANTHER" id="PTHR17490:SF16">
    <property type="entry name" value="THREONYLCARBAMOYL-AMP SYNTHASE"/>
    <property type="match status" value="1"/>
</dbReference>
<evidence type="ECO:0000256" key="3">
    <source>
        <dbReference type="ARBA" id="ARBA00012584"/>
    </source>
</evidence>
<accession>A0ABS4D843</accession>
<dbReference type="Gene3D" id="3.40.50.11030">
    <property type="entry name" value="Threonylcarbamoyl-AMP synthase, C-terminal domain"/>
    <property type="match status" value="1"/>
</dbReference>
<evidence type="ECO:0000256" key="9">
    <source>
        <dbReference type="ARBA" id="ARBA00022741"/>
    </source>
</evidence>
<keyword evidence="6 13" id="KW-0808">Transferase</keyword>
<dbReference type="PANTHER" id="PTHR17490">
    <property type="entry name" value="SUA5"/>
    <property type="match status" value="1"/>
</dbReference>
<keyword evidence="7 13" id="KW-0819">tRNA processing</keyword>
<comment type="subcellular location">
    <subcellularLocation>
        <location evidence="1 13">Cytoplasm</location>
    </subcellularLocation>
</comment>
<evidence type="ECO:0000256" key="13">
    <source>
        <dbReference type="PIRNR" id="PIRNR004930"/>
    </source>
</evidence>
<evidence type="ECO:0000256" key="5">
    <source>
        <dbReference type="ARBA" id="ARBA00022490"/>
    </source>
</evidence>
<sequence>MRNLTRILPVDADGLATAAALLRAGWLVAFPTETVYGLGGSALDEAAVARIFAAKGRPAEDPLIVHLADVAELPRVTTALPVSVTLLAEAFWPGPLTLIVPRGPDIPLSVTAGRPTVAVRIPAHPVARALLREVGLPIAAPSANRFGYTSPTTAAHVLADLDGRIDAILDGGPTMIGVESTVLDLTTPIPTLLRPGGISLEALRDRLGSVLVGQRQPAGSGAGLASPGLLERHYAPVTPLWFVRGSPEAMQIWLRERVCAELALGHRVGLLVPDEDAAALADLEVDCEPLGPAGDVSQIARHLYAALRALDQRQPTLILARDLGAIGLALAIRDRLTRAAAGRVVELEPMLGT</sequence>
<comment type="caution">
    <text evidence="15">The sequence shown here is derived from an EMBL/GenBank/DDBJ whole genome shotgun (WGS) entry which is preliminary data.</text>
</comment>
<protein>
    <recommendedName>
        <fullName evidence="4 13">Threonylcarbamoyl-AMP synthase</fullName>
        <shortName evidence="13">TC-AMP synthase</shortName>
        <ecNumber evidence="3 13">2.7.7.87</ecNumber>
    </recommendedName>
    <alternativeName>
        <fullName evidence="11 13">L-threonylcarbamoyladenylate synthase</fullName>
    </alternativeName>
</protein>
<name>A0ABS4D843_9CHLR</name>
<keyword evidence="8 13" id="KW-0548">Nucleotidyltransferase</keyword>
<evidence type="ECO:0000256" key="8">
    <source>
        <dbReference type="ARBA" id="ARBA00022695"/>
    </source>
</evidence>
<dbReference type="InterPro" id="IPR006070">
    <property type="entry name" value="Sua5-like_dom"/>
</dbReference>
<dbReference type="SUPFAM" id="SSF55821">
    <property type="entry name" value="YrdC/RibB"/>
    <property type="match status" value="1"/>
</dbReference>
<keyword evidence="16" id="KW-1185">Reference proteome</keyword>
<evidence type="ECO:0000256" key="7">
    <source>
        <dbReference type="ARBA" id="ARBA00022694"/>
    </source>
</evidence>
<dbReference type="InterPro" id="IPR010923">
    <property type="entry name" value="T(6)A37_SUA5"/>
</dbReference>
<dbReference type="InterPro" id="IPR038385">
    <property type="entry name" value="Sua5/YwlC_C"/>
</dbReference>
<evidence type="ECO:0000259" key="14">
    <source>
        <dbReference type="PROSITE" id="PS51163"/>
    </source>
</evidence>
<keyword evidence="10 13" id="KW-0067">ATP-binding</keyword>
<evidence type="ECO:0000256" key="6">
    <source>
        <dbReference type="ARBA" id="ARBA00022679"/>
    </source>
</evidence>
<reference evidence="15 16" key="1">
    <citation type="submission" date="2021-03" db="EMBL/GenBank/DDBJ databases">
        <authorList>
            <person name="Grouzdev D.S."/>
        </authorList>
    </citation>
    <scope>NUCLEOTIDE SEQUENCE [LARGE SCALE GENOMIC DNA]</scope>
    <source>
        <strain evidence="15 16">M50-1</strain>
    </source>
</reference>
<proteinExistence type="inferred from homology"/>